<evidence type="ECO:0000256" key="8">
    <source>
        <dbReference type="SAM" id="Phobius"/>
    </source>
</evidence>
<comment type="catalytic activity">
    <reaction evidence="6">
        <text>L-histidine(out) + L-arginine(in) = L-histidine(in) + L-arginine(out)</text>
        <dbReference type="Rhea" id="RHEA:71063"/>
        <dbReference type="ChEBI" id="CHEBI:32682"/>
        <dbReference type="ChEBI" id="CHEBI:57595"/>
    </reaction>
</comment>
<dbReference type="GO" id="GO:0034488">
    <property type="term" value="P:basic amino acid transmembrane export from vacuole"/>
    <property type="evidence" value="ECO:0007669"/>
    <property type="project" value="TreeGrafter"/>
</dbReference>
<dbReference type="InterPro" id="IPR006603">
    <property type="entry name" value="PQ-loop_rpt"/>
</dbReference>
<comment type="similarity">
    <text evidence="5">Belongs to the laat-1 family.</text>
</comment>
<dbReference type="SMART" id="SM00679">
    <property type="entry name" value="CTNS"/>
    <property type="match status" value="2"/>
</dbReference>
<dbReference type="Gene3D" id="1.20.1280.290">
    <property type="match status" value="2"/>
</dbReference>
<proteinExistence type="inferred from homology"/>
<protein>
    <submittedName>
        <fullName evidence="9">Uncharacterized protein</fullName>
    </submittedName>
</protein>
<dbReference type="InterPro" id="IPR051415">
    <property type="entry name" value="LAAT-1"/>
</dbReference>
<evidence type="ECO:0000256" key="6">
    <source>
        <dbReference type="ARBA" id="ARBA00050768"/>
    </source>
</evidence>
<evidence type="ECO:0000256" key="7">
    <source>
        <dbReference type="SAM" id="MobiDB-lite"/>
    </source>
</evidence>
<sequence>MTVTVTHSELFGYLSVASWLCAQLPQCYKNQKYKTTEGLSVEFILTWLAGDILNVVGCLFTHQLRFQLVLAIWFVLIDVLLTGQYIAFRETEHDERGRPTTRMVSHRQTVSLSVNRIASRSRNDVGNNHTHNHTTNVHPSVTVKRSRRSQTHSIPRAGGTSGRNRSLASLVILGLTLGVGAAPTVSPPLLHPLVSDDLAVVMGKLSSWACVTFYLSSRMPQIYYNYQRKSIEGLSVFLFLFALLGNTFYTLSILTSPRLYQSHPLAMKYLLESLPFLIGSLGTITFDIIILLQVAMYSGTTAHKTSDERQPLLDTRSNN</sequence>
<comment type="subcellular location">
    <subcellularLocation>
        <location evidence="1">Membrane</location>
        <topology evidence="1">Multi-pass membrane protein</topology>
    </subcellularLocation>
</comment>
<comment type="caution">
    <text evidence="9">The sequence shown here is derived from an EMBL/GenBank/DDBJ whole genome shotgun (WGS) entry which is preliminary data.</text>
</comment>
<feature type="region of interest" description="Disordered" evidence="7">
    <location>
        <begin position="122"/>
        <end position="162"/>
    </location>
</feature>
<dbReference type="OrthoDB" id="8048523at2759"/>
<keyword evidence="2 8" id="KW-0812">Transmembrane</keyword>
<dbReference type="PANTHER" id="PTHR16201:SF34">
    <property type="entry name" value="LYSOSOMAL AMINO ACID TRANSPORTER 1"/>
    <property type="match status" value="1"/>
</dbReference>
<name>A0A4T0FVF5_9BASI</name>
<reference evidence="9 10" key="1">
    <citation type="submission" date="2019-03" db="EMBL/GenBank/DDBJ databases">
        <title>Sequencing 23 genomes of Wallemia ichthyophaga.</title>
        <authorList>
            <person name="Gostincar C."/>
        </authorList>
    </citation>
    <scope>NUCLEOTIDE SEQUENCE [LARGE SCALE GENOMIC DNA]</scope>
    <source>
        <strain evidence="9 10">EXF-5753</strain>
    </source>
</reference>
<evidence type="ECO:0000256" key="1">
    <source>
        <dbReference type="ARBA" id="ARBA00004141"/>
    </source>
</evidence>
<feature type="compositionally biased region" description="Low complexity" evidence="7">
    <location>
        <begin position="125"/>
        <end position="143"/>
    </location>
</feature>
<evidence type="ECO:0000256" key="4">
    <source>
        <dbReference type="ARBA" id="ARBA00023136"/>
    </source>
</evidence>
<gene>
    <name evidence="9" type="ORF">E3P99_00354</name>
</gene>
<keyword evidence="4 8" id="KW-0472">Membrane</keyword>
<dbReference type="AlphaFoldDB" id="A0A4T0FVF5"/>
<evidence type="ECO:0000313" key="10">
    <source>
        <dbReference type="Proteomes" id="UP000310189"/>
    </source>
</evidence>
<dbReference type="PANTHER" id="PTHR16201">
    <property type="entry name" value="SEVEN TRANSMEMBRANE PROTEIN 1-RELATED"/>
    <property type="match status" value="1"/>
</dbReference>
<dbReference type="GO" id="GO:0000329">
    <property type="term" value="C:fungal-type vacuole membrane"/>
    <property type="evidence" value="ECO:0007669"/>
    <property type="project" value="TreeGrafter"/>
</dbReference>
<organism evidence="9 10">
    <name type="scientific">Wallemia hederae</name>
    <dbReference type="NCBI Taxonomy" id="1540922"/>
    <lineage>
        <taxon>Eukaryota</taxon>
        <taxon>Fungi</taxon>
        <taxon>Dikarya</taxon>
        <taxon>Basidiomycota</taxon>
        <taxon>Wallemiomycotina</taxon>
        <taxon>Wallemiomycetes</taxon>
        <taxon>Wallemiales</taxon>
        <taxon>Wallemiaceae</taxon>
        <taxon>Wallemia</taxon>
    </lineage>
</organism>
<dbReference type="GO" id="GO:0015174">
    <property type="term" value="F:basic amino acid transmembrane transporter activity"/>
    <property type="evidence" value="ECO:0007669"/>
    <property type="project" value="TreeGrafter"/>
</dbReference>
<feature type="transmembrane region" description="Helical" evidence="8">
    <location>
        <begin position="274"/>
        <end position="295"/>
    </location>
</feature>
<feature type="transmembrane region" description="Helical" evidence="8">
    <location>
        <begin position="68"/>
        <end position="88"/>
    </location>
</feature>
<dbReference type="FunFam" id="1.20.1280.290:FF:000009">
    <property type="entry name" value="PQ loop repeat family protein"/>
    <property type="match status" value="1"/>
</dbReference>
<accession>A0A4T0FVF5</accession>
<feature type="transmembrane region" description="Helical" evidence="8">
    <location>
        <begin position="198"/>
        <end position="215"/>
    </location>
</feature>
<keyword evidence="10" id="KW-1185">Reference proteome</keyword>
<feature type="transmembrane region" description="Helical" evidence="8">
    <location>
        <begin position="236"/>
        <end position="254"/>
    </location>
</feature>
<feature type="transmembrane region" description="Helical" evidence="8">
    <location>
        <begin position="166"/>
        <end position="186"/>
    </location>
</feature>
<evidence type="ECO:0000256" key="5">
    <source>
        <dbReference type="ARBA" id="ARBA00038039"/>
    </source>
</evidence>
<feature type="transmembrane region" description="Helical" evidence="8">
    <location>
        <begin position="39"/>
        <end position="62"/>
    </location>
</feature>
<dbReference type="Pfam" id="PF04193">
    <property type="entry name" value="PQ-loop"/>
    <property type="match status" value="2"/>
</dbReference>
<dbReference type="Proteomes" id="UP000310189">
    <property type="component" value="Unassembled WGS sequence"/>
</dbReference>
<evidence type="ECO:0000256" key="3">
    <source>
        <dbReference type="ARBA" id="ARBA00022989"/>
    </source>
</evidence>
<evidence type="ECO:0000313" key="9">
    <source>
        <dbReference type="EMBL" id="TIA92917.1"/>
    </source>
</evidence>
<evidence type="ECO:0000256" key="2">
    <source>
        <dbReference type="ARBA" id="ARBA00022692"/>
    </source>
</evidence>
<dbReference type="EMBL" id="SPNW01000004">
    <property type="protein sequence ID" value="TIA92917.1"/>
    <property type="molecule type" value="Genomic_DNA"/>
</dbReference>
<keyword evidence="3 8" id="KW-1133">Transmembrane helix</keyword>